<dbReference type="SUPFAM" id="SSF54373">
    <property type="entry name" value="FAD-linked reductases, C-terminal domain"/>
    <property type="match status" value="1"/>
</dbReference>
<gene>
    <name evidence="7" type="ORF">C6P46_004183</name>
</gene>
<dbReference type="CDD" id="cd02979">
    <property type="entry name" value="PHOX_C"/>
    <property type="match status" value="1"/>
</dbReference>
<feature type="domain" description="Phenol hydroxylase-like C-terminal dimerisation" evidence="6">
    <location>
        <begin position="470"/>
        <end position="668"/>
    </location>
</feature>
<comment type="similarity">
    <text evidence="1">Belongs to the PheA/TfdB FAD monooxygenase family.</text>
</comment>
<evidence type="ECO:0000256" key="2">
    <source>
        <dbReference type="ARBA" id="ARBA00022630"/>
    </source>
</evidence>
<protein>
    <recommendedName>
        <fullName evidence="9">Phenol 2-monooxygenase</fullName>
    </recommendedName>
</protein>
<dbReference type="SUPFAM" id="SSF51905">
    <property type="entry name" value="FAD/NAD(P)-binding domain"/>
    <property type="match status" value="1"/>
</dbReference>
<comment type="caution">
    <text evidence="7">The sequence shown here is derived from an EMBL/GenBank/DDBJ whole genome shotgun (WGS) entry which is preliminary data.</text>
</comment>
<dbReference type="PANTHER" id="PTHR43004">
    <property type="entry name" value="TRK SYSTEM POTASSIUM UPTAKE PROTEIN"/>
    <property type="match status" value="1"/>
</dbReference>
<evidence type="ECO:0000259" key="5">
    <source>
        <dbReference type="Pfam" id="PF01494"/>
    </source>
</evidence>
<keyword evidence="3" id="KW-0274">FAD</keyword>
<dbReference type="PANTHER" id="PTHR43004:SF20">
    <property type="entry name" value="2-MONOOXYGENASE, PUTATIVE (AFU_ORTHOLOGUE AFUA_1G13660)-RELATED"/>
    <property type="match status" value="1"/>
</dbReference>
<accession>A0A9P6W307</accession>
<dbReference type="PRINTS" id="PR00420">
    <property type="entry name" value="RNGMNOXGNASE"/>
</dbReference>
<dbReference type="InterPro" id="IPR036249">
    <property type="entry name" value="Thioredoxin-like_sf"/>
</dbReference>
<keyword evidence="4" id="KW-0560">Oxidoreductase</keyword>
<dbReference type="AlphaFoldDB" id="A0A9P6W307"/>
<dbReference type="InterPro" id="IPR036188">
    <property type="entry name" value="FAD/NAD-bd_sf"/>
</dbReference>
<evidence type="ECO:0000313" key="7">
    <source>
        <dbReference type="EMBL" id="KAG0661076.1"/>
    </source>
</evidence>
<sequence length="714" mass="78727">MVAPETSAASAAVGGEENISYVDVAIIGAGPAGCMALDVLSRYSDRGLTVRCFDKRTAKLDNGQADGLNSRTLEIFESLGFIEKVQKEGSPMSEINFWNPDPETGRLLRTAKIPDTIPGLSRFQQTILHQARVETHLLEDASDHSQGKIAPERCMLPETLEFDQAASKDTQAYPITLKVRHLSDEESNPTAYTGENGGTRSGLFRSSLLSAAEEEALYKKSDENQIETVKARYLIGCDGAHSWTRRQLGIKMIGDQTNFVWGVLDMIPLTNFPDIRMRCAVHSANAGSVMVIPQPKGLVRLYIQLPIQVKPGEYLDRSQITPDSILSTARKILHPYTLETEHIEWYTGYHIGQRMTESFGRANRIFLAGDACHTHSPKAGQGMNTSMQDTWNLCWKLGSVLTGTAEPNLLETYATEREVVARTLIDFDTQFSRLFSGKPASDTDGEDGVDLKQFKDVFAKSHYFSAGMSIRYGDSLVVGSALSRQHLAPKLPVGERFFSAQVVNQASATADQLTTRIPFTGAWRILVFAGDVAQPAVMERLRRLNVYLDGPESVVSKYTPPDGKRWDVVDVITVHCAERTSLELYDFPQPSIFHPHNYDRIYVDGPSHYHGDGKAYEAYGISKEEGAIVVVRPDQCETLLVFISNVGLIVGLEDTALLDDYFSRFMRPDPQGGYPGSLVKTVSPPDWTQVGTQEVAKTLAVPAVNGAISASTHH</sequence>
<name>A0A9P6W307_RHOMI</name>
<dbReference type="InterPro" id="IPR012941">
    <property type="entry name" value="Phe_hydrox_C_dim_dom"/>
</dbReference>
<feature type="domain" description="FAD-binding" evidence="5">
    <location>
        <begin position="22"/>
        <end position="427"/>
    </location>
</feature>
<dbReference type="InterPro" id="IPR002938">
    <property type="entry name" value="FAD-bd"/>
</dbReference>
<dbReference type="Gene3D" id="3.50.50.60">
    <property type="entry name" value="FAD/NAD(P)-binding domain"/>
    <property type="match status" value="1"/>
</dbReference>
<dbReference type="Proteomes" id="UP000777482">
    <property type="component" value="Unassembled WGS sequence"/>
</dbReference>
<dbReference type="OrthoDB" id="1716816at2759"/>
<evidence type="ECO:0000256" key="3">
    <source>
        <dbReference type="ARBA" id="ARBA00022827"/>
    </source>
</evidence>
<organism evidence="7 8">
    <name type="scientific">Rhodotorula mucilaginosa</name>
    <name type="common">Yeast</name>
    <name type="synonym">Rhodotorula rubra</name>
    <dbReference type="NCBI Taxonomy" id="5537"/>
    <lineage>
        <taxon>Eukaryota</taxon>
        <taxon>Fungi</taxon>
        <taxon>Dikarya</taxon>
        <taxon>Basidiomycota</taxon>
        <taxon>Pucciniomycotina</taxon>
        <taxon>Microbotryomycetes</taxon>
        <taxon>Sporidiobolales</taxon>
        <taxon>Sporidiobolaceae</taxon>
        <taxon>Rhodotorula</taxon>
    </lineage>
</organism>
<dbReference type="Pfam" id="PF01494">
    <property type="entry name" value="FAD_binding_3"/>
    <property type="match status" value="1"/>
</dbReference>
<evidence type="ECO:0000313" key="8">
    <source>
        <dbReference type="Proteomes" id="UP000777482"/>
    </source>
</evidence>
<keyword evidence="8" id="KW-1185">Reference proteome</keyword>
<evidence type="ECO:0008006" key="9">
    <source>
        <dbReference type="Google" id="ProtNLM"/>
    </source>
</evidence>
<dbReference type="Gene3D" id="3.40.30.20">
    <property type="match status" value="1"/>
</dbReference>
<keyword evidence="2" id="KW-0285">Flavoprotein</keyword>
<dbReference type="Pfam" id="PF07976">
    <property type="entry name" value="Phe_hydrox_dim"/>
    <property type="match status" value="1"/>
</dbReference>
<evidence type="ECO:0000256" key="1">
    <source>
        <dbReference type="ARBA" id="ARBA00007801"/>
    </source>
</evidence>
<dbReference type="EMBL" id="PUHQ01000038">
    <property type="protein sequence ID" value="KAG0661076.1"/>
    <property type="molecule type" value="Genomic_DNA"/>
</dbReference>
<dbReference type="GO" id="GO:0071949">
    <property type="term" value="F:FAD binding"/>
    <property type="evidence" value="ECO:0007669"/>
    <property type="project" value="InterPro"/>
</dbReference>
<dbReference type="GO" id="GO:0016709">
    <property type="term" value="F:oxidoreductase activity, acting on paired donors, with incorporation or reduction of molecular oxygen, NAD(P)H as one donor, and incorporation of one atom of oxygen"/>
    <property type="evidence" value="ECO:0007669"/>
    <property type="project" value="UniProtKB-ARBA"/>
</dbReference>
<proteinExistence type="inferred from homology"/>
<evidence type="ECO:0000256" key="4">
    <source>
        <dbReference type="ARBA" id="ARBA00023002"/>
    </source>
</evidence>
<dbReference type="InterPro" id="IPR050641">
    <property type="entry name" value="RIFMO-like"/>
</dbReference>
<dbReference type="Gene3D" id="3.30.9.10">
    <property type="entry name" value="D-Amino Acid Oxidase, subunit A, domain 2"/>
    <property type="match status" value="1"/>
</dbReference>
<dbReference type="SUPFAM" id="SSF52833">
    <property type="entry name" value="Thioredoxin-like"/>
    <property type="match status" value="1"/>
</dbReference>
<dbReference type="InterPro" id="IPR038220">
    <property type="entry name" value="PHOX_C_sf"/>
</dbReference>
<evidence type="ECO:0000259" key="6">
    <source>
        <dbReference type="Pfam" id="PF07976"/>
    </source>
</evidence>
<reference evidence="7 8" key="1">
    <citation type="submission" date="2020-11" db="EMBL/GenBank/DDBJ databases">
        <title>Kefir isolates.</title>
        <authorList>
            <person name="Marcisauskas S."/>
            <person name="Kim Y."/>
            <person name="Blasche S."/>
        </authorList>
    </citation>
    <scope>NUCLEOTIDE SEQUENCE [LARGE SCALE GENOMIC DNA]</scope>
    <source>
        <strain evidence="7 8">KR</strain>
    </source>
</reference>